<protein>
    <recommendedName>
        <fullName evidence="4">DUF3352 domain-containing protein</fullName>
    </recommendedName>
</protein>
<sequence length="678" mass="74536">MSAKQRVLRVGCISLLLLGFVGYFAFSTFFFPLFEGRFKADVAGLIPRTVDVYLAREDLEAAFDGFPTLAVAEELKDNTALRTYLESPEWQRLNAEKGITKTFEDVKSQLAQLPLGIDLLDIAGGEDLALAANFVGSGIQGTEWAVYARASRYGKLAVSALKHPGLIGLEKQGLSASQSGEIITLTGGQLAKPIHIARILDVIVAGTSLALVQEAVNLEAARSEGSLLLAAPYADSIASVDRNDDKRDIEVQFDLRKMREQCGMTKPWPDPASNQFAPAFFGRLLPVAAVRRLLGIIDFDHGLSVDLSGEFSSELMTAAQERVYRAKEFDQEEVMDVAGFVADDATLFSYLRGPIATILDMVLASLEPAAAENLNDVIRAIGYGSTSEFIQALDSSLYDRVAFVARPNDWGDDDDIDANGVYVGPPHDDTPVFAWAVIVWMKDEKKLEEIREQIAQRGSKIGIQGREPGSNGYYLKRISGGLQVREFWSPFIPGTGHIAVLFYGDTMIISNRYAMINELTENRVQRGSNAPLLKNLPAFQYMLQDSSATANLLTWVNPRTGTDLLLQQAKRGASGKIESSIDYTTKRREEERKVLQTVFGGKPRSGLTADEAARLDQQVDQNVRLFRDEVIEANLPRELAAAERMVAYLRGIAAGLTMIKLSPKDFKLSIRVDTPYGD</sequence>
<feature type="transmembrane region" description="Helical" evidence="1">
    <location>
        <begin position="12"/>
        <end position="34"/>
    </location>
</feature>
<evidence type="ECO:0000256" key="1">
    <source>
        <dbReference type="SAM" id="Phobius"/>
    </source>
</evidence>
<dbReference type="AlphaFoldDB" id="A0A518EXY1"/>
<keyword evidence="3" id="KW-1185">Reference proteome</keyword>
<dbReference type="RefSeq" id="WP_145202471.1">
    <property type="nucleotide sequence ID" value="NZ_CP036434.1"/>
</dbReference>
<accession>A0A518EXY1</accession>
<keyword evidence="1" id="KW-1133">Transmembrane helix</keyword>
<dbReference type="OrthoDB" id="268060at2"/>
<gene>
    <name evidence="2" type="ORF">Poly30_44980</name>
</gene>
<keyword evidence="1" id="KW-0812">Transmembrane</keyword>
<dbReference type="Proteomes" id="UP000320390">
    <property type="component" value="Chromosome"/>
</dbReference>
<evidence type="ECO:0008006" key="4">
    <source>
        <dbReference type="Google" id="ProtNLM"/>
    </source>
</evidence>
<keyword evidence="1" id="KW-0472">Membrane</keyword>
<organism evidence="2 3">
    <name type="scientific">Saltatorellus ferox</name>
    <dbReference type="NCBI Taxonomy" id="2528018"/>
    <lineage>
        <taxon>Bacteria</taxon>
        <taxon>Pseudomonadati</taxon>
        <taxon>Planctomycetota</taxon>
        <taxon>Planctomycetia</taxon>
        <taxon>Planctomycetia incertae sedis</taxon>
        <taxon>Saltatorellus</taxon>
    </lineage>
</organism>
<proteinExistence type="predicted"/>
<dbReference type="EMBL" id="CP036434">
    <property type="protein sequence ID" value="QDV08942.1"/>
    <property type="molecule type" value="Genomic_DNA"/>
</dbReference>
<evidence type="ECO:0000313" key="2">
    <source>
        <dbReference type="EMBL" id="QDV08942.1"/>
    </source>
</evidence>
<name>A0A518EXY1_9BACT</name>
<reference evidence="2 3" key="1">
    <citation type="submission" date="2019-02" db="EMBL/GenBank/DDBJ databases">
        <title>Deep-cultivation of Planctomycetes and their phenomic and genomic characterization uncovers novel biology.</title>
        <authorList>
            <person name="Wiegand S."/>
            <person name="Jogler M."/>
            <person name="Boedeker C."/>
            <person name="Pinto D."/>
            <person name="Vollmers J."/>
            <person name="Rivas-Marin E."/>
            <person name="Kohn T."/>
            <person name="Peeters S.H."/>
            <person name="Heuer A."/>
            <person name="Rast P."/>
            <person name="Oberbeckmann S."/>
            <person name="Bunk B."/>
            <person name="Jeske O."/>
            <person name="Meyerdierks A."/>
            <person name="Storesund J.E."/>
            <person name="Kallscheuer N."/>
            <person name="Luecker S."/>
            <person name="Lage O.M."/>
            <person name="Pohl T."/>
            <person name="Merkel B.J."/>
            <person name="Hornburger P."/>
            <person name="Mueller R.-W."/>
            <person name="Bruemmer F."/>
            <person name="Labrenz M."/>
            <person name="Spormann A.M."/>
            <person name="Op den Camp H."/>
            <person name="Overmann J."/>
            <person name="Amann R."/>
            <person name="Jetten M.S.M."/>
            <person name="Mascher T."/>
            <person name="Medema M.H."/>
            <person name="Devos D.P."/>
            <person name="Kaster A.-K."/>
            <person name="Ovreas L."/>
            <person name="Rohde M."/>
            <person name="Galperin M.Y."/>
            <person name="Jogler C."/>
        </authorList>
    </citation>
    <scope>NUCLEOTIDE SEQUENCE [LARGE SCALE GENOMIC DNA]</scope>
    <source>
        <strain evidence="2 3">Poly30</strain>
    </source>
</reference>
<evidence type="ECO:0000313" key="3">
    <source>
        <dbReference type="Proteomes" id="UP000320390"/>
    </source>
</evidence>